<name>A0A7D3QTP5_9VIRU</name>
<evidence type="ECO:0000313" key="2">
    <source>
        <dbReference type="EMBL" id="QKF93485.1"/>
    </source>
</evidence>
<sequence>MQITIIKNQHNNSNDITDDSGISIKFPEENVKTDEPFAPTDEEENDIKNNFILTSVPVYSLRKGSVVMLKGHPCKIVEMTTSK</sequence>
<dbReference type="InterPro" id="IPR008991">
    <property type="entry name" value="Translation_prot_SH3-like_sf"/>
</dbReference>
<dbReference type="SUPFAM" id="SSF50104">
    <property type="entry name" value="Translation proteins SH3-like domain"/>
    <property type="match status" value="1"/>
</dbReference>
<dbReference type="Gene3D" id="2.30.30.30">
    <property type="match status" value="1"/>
</dbReference>
<proteinExistence type="predicted"/>
<organism evidence="2 3">
    <name type="scientific">Fadolivirus FV1/VV64</name>
    <dbReference type="NCBI Taxonomy" id="3070911"/>
    <lineage>
        <taxon>Viruses</taxon>
        <taxon>Varidnaviria</taxon>
        <taxon>Bamfordvirae</taxon>
        <taxon>Nucleocytoviricota</taxon>
        <taxon>Megaviricetes</taxon>
        <taxon>Imitervirales</taxon>
        <taxon>Mimiviridae</taxon>
        <taxon>Klosneuvirinae</taxon>
        <taxon>Fadolivirus</taxon>
        <taxon>Fadolivirus algeromassiliense</taxon>
    </lineage>
</organism>
<protein>
    <submittedName>
        <fullName evidence="2">Translation protein SH3-like protein</fullName>
    </submittedName>
</protein>
<dbReference type="Pfam" id="PF21485">
    <property type="entry name" value="IF5A-like_N"/>
    <property type="match status" value="1"/>
</dbReference>
<keyword evidence="3" id="KW-1185">Reference proteome</keyword>
<dbReference type="InterPro" id="IPR048670">
    <property type="entry name" value="IF5A-like_N"/>
</dbReference>
<gene>
    <name evidence="2" type="ORF">Fadolivirus_1_27</name>
</gene>
<dbReference type="Proteomes" id="UP001162001">
    <property type="component" value="Segment"/>
</dbReference>
<dbReference type="InterPro" id="IPR014722">
    <property type="entry name" value="Rib_uL2_dom2"/>
</dbReference>
<evidence type="ECO:0000313" key="3">
    <source>
        <dbReference type="Proteomes" id="UP001162001"/>
    </source>
</evidence>
<reference evidence="2 3" key="1">
    <citation type="submission" date="2020-04" db="EMBL/GenBank/DDBJ databases">
        <title>Advantages and limits of metagenomic assembly and binning of a giant virus.</title>
        <authorList>
            <person name="Schulz F."/>
            <person name="Andreani J."/>
            <person name="Francis R."/>
            <person name="Boudjemaa H."/>
            <person name="Bou Khalil J.Y."/>
            <person name="Lee J."/>
            <person name="La Scola B."/>
            <person name="Woyke T."/>
        </authorList>
    </citation>
    <scope>NUCLEOTIDE SEQUENCE [LARGE SCALE GENOMIC DNA]</scope>
    <source>
        <strain evidence="2 3">FV1/VV64</strain>
    </source>
</reference>
<feature type="domain" description="Translation initiation factor 5A-like N-terminal" evidence="1">
    <location>
        <begin position="59"/>
        <end position="83"/>
    </location>
</feature>
<evidence type="ECO:0000259" key="1">
    <source>
        <dbReference type="Pfam" id="PF21485"/>
    </source>
</evidence>
<dbReference type="EMBL" id="MT418680">
    <property type="protein sequence ID" value="QKF93485.1"/>
    <property type="molecule type" value="Genomic_DNA"/>
</dbReference>
<accession>A0A7D3QTP5</accession>